<evidence type="ECO:0000313" key="2">
    <source>
        <dbReference type="EMBL" id="MCD2518221.1"/>
    </source>
</evidence>
<dbReference type="PROSITE" id="PS51819">
    <property type="entry name" value="VOC"/>
    <property type="match status" value="1"/>
</dbReference>
<dbReference type="EMBL" id="JAJNOC010000006">
    <property type="protein sequence ID" value="MCD2518221.1"/>
    <property type="molecule type" value="Genomic_DNA"/>
</dbReference>
<dbReference type="InterPro" id="IPR029068">
    <property type="entry name" value="Glyas_Bleomycin-R_OHBP_Dase"/>
</dbReference>
<evidence type="ECO:0000313" key="3">
    <source>
        <dbReference type="Proteomes" id="UP001179361"/>
    </source>
</evidence>
<proteinExistence type="predicted"/>
<name>A0ABS8QB96_9BURK</name>
<dbReference type="SUPFAM" id="SSF54593">
    <property type="entry name" value="Glyoxalase/Bleomycin resistance protein/Dihydroxybiphenyl dioxygenase"/>
    <property type="match status" value="1"/>
</dbReference>
<feature type="domain" description="VOC" evidence="1">
    <location>
        <begin position="3"/>
        <end position="118"/>
    </location>
</feature>
<protein>
    <submittedName>
        <fullName evidence="2">VOC family protein</fullName>
    </submittedName>
</protein>
<comment type="caution">
    <text evidence="2">The sequence shown here is derived from an EMBL/GenBank/DDBJ whole genome shotgun (WGS) entry which is preliminary data.</text>
</comment>
<reference evidence="2" key="1">
    <citation type="submission" date="2021-11" db="EMBL/GenBank/DDBJ databases">
        <title>The complete genome of Massilia sp sp. G4R7.</title>
        <authorList>
            <person name="Liu L."/>
            <person name="Yue J."/>
            <person name="Yuan J."/>
            <person name="Yang F."/>
            <person name="Li L."/>
        </authorList>
    </citation>
    <scope>NUCLEOTIDE SEQUENCE</scope>
    <source>
        <strain evidence="2">G4R7</strain>
    </source>
</reference>
<organism evidence="2 3">
    <name type="scientific">Massilia phyllostachyos</name>
    <dbReference type="NCBI Taxonomy" id="2898585"/>
    <lineage>
        <taxon>Bacteria</taxon>
        <taxon>Pseudomonadati</taxon>
        <taxon>Pseudomonadota</taxon>
        <taxon>Betaproteobacteria</taxon>
        <taxon>Burkholderiales</taxon>
        <taxon>Oxalobacteraceae</taxon>
        <taxon>Telluria group</taxon>
        <taxon>Massilia</taxon>
    </lineage>
</organism>
<accession>A0ABS8QB96</accession>
<gene>
    <name evidence="2" type="ORF">LQ564_18085</name>
</gene>
<dbReference type="Pfam" id="PF00903">
    <property type="entry name" value="Glyoxalase"/>
    <property type="match status" value="1"/>
</dbReference>
<keyword evidence="3" id="KW-1185">Reference proteome</keyword>
<dbReference type="Proteomes" id="UP001179361">
    <property type="component" value="Unassembled WGS sequence"/>
</dbReference>
<dbReference type="InterPro" id="IPR037523">
    <property type="entry name" value="VOC_core"/>
</dbReference>
<dbReference type="RefSeq" id="WP_231059508.1">
    <property type="nucleotide sequence ID" value="NZ_JAJNOC010000006.1"/>
</dbReference>
<dbReference type="InterPro" id="IPR004360">
    <property type="entry name" value="Glyas_Fos-R_dOase_dom"/>
</dbReference>
<sequence>MIRKHMYVLAVPDLDRSAGFYRDVLGFTVHEMGDPGWRMFERDGCRIMAGACPHALPAAQLGDHGWFAYLEVDNADAWHARAAACGVEITKALADEPWGMREFGLRTVDGHRIMIGHALPEG</sequence>
<dbReference type="Gene3D" id="3.10.180.10">
    <property type="entry name" value="2,3-Dihydroxybiphenyl 1,2-Dioxygenase, domain 1"/>
    <property type="match status" value="1"/>
</dbReference>
<evidence type="ECO:0000259" key="1">
    <source>
        <dbReference type="PROSITE" id="PS51819"/>
    </source>
</evidence>